<name>D2V220_NAEGR</name>
<dbReference type="NCBIfam" id="TIGR01456">
    <property type="entry name" value="CECR5"/>
    <property type="match status" value="1"/>
</dbReference>
<protein>
    <submittedName>
        <fullName evidence="1">Predicted protein</fullName>
    </submittedName>
</protein>
<dbReference type="InParanoid" id="D2V220"/>
<dbReference type="InterPro" id="IPR050324">
    <property type="entry name" value="CDP-alcohol_PTase-I"/>
</dbReference>
<dbReference type="AlphaFoldDB" id="D2V220"/>
<organism evidence="2">
    <name type="scientific">Naegleria gruberi</name>
    <name type="common">Amoeba</name>
    <dbReference type="NCBI Taxonomy" id="5762"/>
    <lineage>
        <taxon>Eukaryota</taxon>
        <taxon>Discoba</taxon>
        <taxon>Heterolobosea</taxon>
        <taxon>Tetramitia</taxon>
        <taxon>Eutetramitia</taxon>
        <taxon>Vahlkampfiidae</taxon>
        <taxon>Naegleria</taxon>
    </lineage>
</organism>
<dbReference type="PANTHER" id="PTHR14269:SF4">
    <property type="entry name" value="CAT EYE SYNDROME CRITICAL REGION PROTEIN 5"/>
    <property type="match status" value="1"/>
</dbReference>
<reference evidence="1 2" key="1">
    <citation type="journal article" date="2010" name="Cell">
        <title>The genome of Naegleria gruberi illuminates early eukaryotic versatility.</title>
        <authorList>
            <person name="Fritz-Laylin L.K."/>
            <person name="Prochnik S.E."/>
            <person name="Ginger M.L."/>
            <person name="Dacks J.B."/>
            <person name="Carpenter M.L."/>
            <person name="Field M.C."/>
            <person name="Kuo A."/>
            <person name="Paredez A."/>
            <person name="Chapman J."/>
            <person name="Pham J."/>
            <person name="Shu S."/>
            <person name="Neupane R."/>
            <person name="Cipriano M."/>
            <person name="Mancuso J."/>
            <person name="Tu H."/>
            <person name="Salamov A."/>
            <person name="Lindquist E."/>
            <person name="Shapiro H."/>
            <person name="Lucas S."/>
            <person name="Grigoriev I.V."/>
            <person name="Cande W.Z."/>
            <person name="Fulton C."/>
            <person name="Rokhsar D.S."/>
            <person name="Dawson S.C."/>
        </authorList>
    </citation>
    <scope>NUCLEOTIDE SEQUENCE [LARGE SCALE GENOMIC DNA]</scope>
    <source>
        <strain evidence="1 2">NEG-M</strain>
    </source>
</reference>
<dbReference type="InterPro" id="IPR036412">
    <property type="entry name" value="HAD-like_sf"/>
</dbReference>
<dbReference type="InterPro" id="IPR006357">
    <property type="entry name" value="HAD-SF_hydro_IIA"/>
</dbReference>
<dbReference type="NCBIfam" id="TIGR01460">
    <property type="entry name" value="HAD-SF-IIA"/>
    <property type="match status" value="1"/>
</dbReference>
<dbReference type="Pfam" id="PF13344">
    <property type="entry name" value="Hydrolase_6"/>
    <property type="match status" value="1"/>
</dbReference>
<evidence type="ECO:0000313" key="2">
    <source>
        <dbReference type="Proteomes" id="UP000006671"/>
    </source>
</evidence>
<dbReference type="PANTHER" id="PTHR14269">
    <property type="entry name" value="CDP-DIACYLGLYCEROL--GLYCEROL-3-PHOSPHATE 3-PHOSPHATIDYLTRANSFERASE-RELATED"/>
    <property type="match status" value="1"/>
</dbReference>
<dbReference type="InterPro" id="IPR023214">
    <property type="entry name" value="HAD_sf"/>
</dbReference>
<dbReference type="Gene3D" id="3.40.50.1000">
    <property type="entry name" value="HAD superfamily/HAD-like"/>
    <property type="match status" value="2"/>
</dbReference>
<dbReference type="eggNOG" id="KOG1618">
    <property type="taxonomic scope" value="Eukaryota"/>
</dbReference>
<proteinExistence type="predicted"/>
<sequence>MRLKDRNIPFLCLTNGGGVLEKAKTSQLNNILDLPKEYQLTSEQMILSHTPFQEFAKDYKDKNVLIVGGYDCLNVAKSYGFENAIHVTDYHKKYPFIYSIFPPRDITKDEYESMKKLYNFNVDPKDAVSAVLFMYESDHLGRDIQVVMDLVLANNGVPGHTEDYNLVDHKQNCKLIMSNADFLYSSSFSWPRFGQGMIKLCLKNIYRELTQKELNITQYGKPEKVTYDFCQKRLEELAKNQGISEPLSTIYMVGDNLLSDIKGANQAGGVWRSVLVKTGLYKGELDHQNPAHYITPDVFTFVMEHS</sequence>
<dbReference type="Proteomes" id="UP000006671">
    <property type="component" value="Unassembled WGS sequence"/>
</dbReference>
<gene>
    <name evidence="1" type="ORF">NAEGRDRAFT_62850</name>
</gene>
<dbReference type="OMA" id="HDKRMLV"/>
<dbReference type="OrthoDB" id="10251048at2759"/>
<dbReference type="SUPFAM" id="SSF56784">
    <property type="entry name" value="HAD-like"/>
    <property type="match status" value="1"/>
</dbReference>
<dbReference type="GeneID" id="8862348"/>
<dbReference type="STRING" id="5762.D2V220"/>
<dbReference type="VEuPathDB" id="AmoebaDB:NAEGRDRAFT_62850"/>
<dbReference type="GO" id="GO:0046474">
    <property type="term" value="P:glycerophospholipid biosynthetic process"/>
    <property type="evidence" value="ECO:0007669"/>
    <property type="project" value="TreeGrafter"/>
</dbReference>
<dbReference type="RefSeq" id="XP_002681571.1">
    <property type="nucleotide sequence ID" value="XM_002681525.1"/>
</dbReference>
<dbReference type="EMBL" id="GG738849">
    <property type="protein sequence ID" value="EFC48827.1"/>
    <property type="molecule type" value="Genomic_DNA"/>
</dbReference>
<evidence type="ECO:0000313" key="1">
    <source>
        <dbReference type="EMBL" id="EFC48827.1"/>
    </source>
</evidence>
<dbReference type="KEGG" id="ngr:NAEGRDRAFT_62850"/>
<keyword evidence="2" id="KW-1185">Reference proteome</keyword>
<dbReference type="Pfam" id="PF13242">
    <property type="entry name" value="Hydrolase_like"/>
    <property type="match status" value="1"/>
</dbReference>
<accession>D2V220</accession>
<dbReference type="GO" id="GO:0005739">
    <property type="term" value="C:mitochondrion"/>
    <property type="evidence" value="ECO:0007669"/>
    <property type="project" value="TreeGrafter"/>
</dbReference>
<dbReference type="InterPro" id="IPR006353">
    <property type="entry name" value="HAD-SF_hydro_IIA_CECR5"/>
</dbReference>